<protein>
    <submittedName>
        <fullName evidence="7">TonB family protein</fullName>
    </submittedName>
</protein>
<feature type="region of interest" description="Disordered" evidence="5">
    <location>
        <begin position="24"/>
        <end position="44"/>
    </location>
</feature>
<evidence type="ECO:0000256" key="5">
    <source>
        <dbReference type="SAM" id="MobiDB-lite"/>
    </source>
</evidence>
<dbReference type="PROSITE" id="PS51257">
    <property type="entry name" value="PROKAR_LIPOPROTEIN"/>
    <property type="match status" value="1"/>
</dbReference>
<dbReference type="GO" id="GO:0016020">
    <property type="term" value="C:membrane"/>
    <property type="evidence" value="ECO:0007669"/>
    <property type="project" value="UniProtKB-SubCell"/>
</dbReference>
<evidence type="ECO:0000313" key="8">
    <source>
        <dbReference type="Proteomes" id="UP000608594"/>
    </source>
</evidence>
<evidence type="ECO:0000313" key="7">
    <source>
        <dbReference type="EMBL" id="MBC9248452.1"/>
    </source>
</evidence>
<feature type="compositionally biased region" description="Polar residues" evidence="5">
    <location>
        <begin position="25"/>
        <end position="34"/>
    </location>
</feature>
<dbReference type="RefSeq" id="WP_187794917.1">
    <property type="nucleotide sequence ID" value="NZ_JACOQL010000007.1"/>
</dbReference>
<evidence type="ECO:0000256" key="4">
    <source>
        <dbReference type="ARBA" id="ARBA00023136"/>
    </source>
</evidence>
<reference evidence="7" key="1">
    <citation type="submission" date="2020-08" db="EMBL/GenBank/DDBJ databases">
        <title>Paracoccus amoyensis sp. nov., isolated from the surface seawater at coast of Xiamen, Fujian.</title>
        <authorList>
            <person name="Lyu L."/>
        </authorList>
    </citation>
    <scope>NUCLEOTIDE SEQUENCE</scope>
    <source>
        <strain evidence="7">11-3</strain>
    </source>
</reference>
<name>A0A926J7L2_9RHOB</name>
<dbReference type="AlphaFoldDB" id="A0A926J7L2"/>
<dbReference type="Proteomes" id="UP000608594">
    <property type="component" value="Unassembled WGS sequence"/>
</dbReference>
<evidence type="ECO:0000256" key="3">
    <source>
        <dbReference type="ARBA" id="ARBA00022989"/>
    </source>
</evidence>
<sequence>MHIKVFAIAAALGLSGMLAACNDGADTTESTTRPPTKPASGADWEKEVQARLDASSTRMTLLAEQQKLNPPKSAILTYAIAPNGQIKDIRIARSSGLPRFDSKALNFVATAGPLPPFSDDMARQDMQRISVVTVAQAERRWFGGAKDDKEGLLE</sequence>
<accession>A0A926J7L2</accession>
<dbReference type="Pfam" id="PF13103">
    <property type="entry name" value="TonB_2"/>
    <property type="match status" value="1"/>
</dbReference>
<dbReference type="Gene3D" id="3.30.1150.10">
    <property type="match status" value="1"/>
</dbReference>
<keyword evidence="6" id="KW-0732">Signal</keyword>
<keyword evidence="4" id="KW-0472">Membrane</keyword>
<evidence type="ECO:0000256" key="1">
    <source>
        <dbReference type="ARBA" id="ARBA00004167"/>
    </source>
</evidence>
<organism evidence="7 8">
    <name type="scientific">Paracoccus amoyensis</name>
    <dbReference type="NCBI Taxonomy" id="2760093"/>
    <lineage>
        <taxon>Bacteria</taxon>
        <taxon>Pseudomonadati</taxon>
        <taxon>Pseudomonadota</taxon>
        <taxon>Alphaproteobacteria</taxon>
        <taxon>Rhodobacterales</taxon>
        <taxon>Paracoccaceae</taxon>
        <taxon>Paracoccus</taxon>
    </lineage>
</organism>
<keyword evidence="2" id="KW-0812">Transmembrane</keyword>
<keyword evidence="3" id="KW-1133">Transmembrane helix</keyword>
<evidence type="ECO:0000256" key="6">
    <source>
        <dbReference type="SAM" id="SignalP"/>
    </source>
</evidence>
<dbReference type="EMBL" id="JACOQL010000007">
    <property type="protein sequence ID" value="MBC9248452.1"/>
    <property type="molecule type" value="Genomic_DNA"/>
</dbReference>
<dbReference type="InterPro" id="IPR006260">
    <property type="entry name" value="TonB/TolA_C"/>
</dbReference>
<dbReference type="NCBIfam" id="TIGR01352">
    <property type="entry name" value="tonB_Cterm"/>
    <property type="match status" value="1"/>
</dbReference>
<comment type="caution">
    <text evidence="7">The sequence shown here is derived from an EMBL/GenBank/DDBJ whole genome shotgun (WGS) entry which is preliminary data.</text>
</comment>
<evidence type="ECO:0000256" key="2">
    <source>
        <dbReference type="ARBA" id="ARBA00022692"/>
    </source>
</evidence>
<dbReference type="SUPFAM" id="SSF74653">
    <property type="entry name" value="TolA/TonB C-terminal domain"/>
    <property type="match status" value="1"/>
</dbReference>
<feature type="signal peptide" evidence="6">
    <location>
        <begin position="1"/>
        <end position="19"/>
    </location>
</feature>
<feature type="chain" id="PRO_5037803106" evidence="6">
    <location>
        <begin position="20"/>
        <end position="154"/>
    </location>
</feature>
<gene>
    <name evidence="7" type="ORF">H4P12_17455</name>
</gene>
<comment type="subcellular location">
    <subcellularLocation>
        <location evidence="1">Membrane</location>
        <topology evidence="1">Single-pass membrane protein</topology>
    </subcellularLocation>
</comment>
<proteinExistence type="predicted"/>
<keyword evidence="8" id="KW-1185">Reference proteome</keyword>